<evidence type="ECO:0000313" key="2">
    <source>
        <dbReference type="Proteomes" id="UP000070483"/>
    </source>
</evidence>
<dbReference type="AlphaFoldDB" id="A0A133ZWW9"/>
<dbReference type="STRING" id="157687.HMPREF3180_02170"/>
<accession>A0A133ZWW9</accession>
<evidence type="ECO:0008006" key="3">
    <source>
        <dbReference type="Google" id="ProtNLM"/>
    </source>
</evidence>
<keyword evidence="2" id="KW-1185">Reference proteome</keyword>
<organism evidence="1 2">
    <name type="scientific">Leptotrichia wadei</name>
    <dbReference type="NCBI Taxonomy" id="157687"/>
    <lineage>
        <taxon>Bacteria</taxon>
        <taxon>Fusobacteriati</taxon>
        <taxon>Fusobacteriota</taxon>
        <taxon>Fusobacteriia</taxon>
        <taxon>Fusobacteriales</taxon>
        <taxon>Leptotrichiaceae</taxon>
        <taxon>Leptotrichia</taxon>
    </lineage>
</organism>
<name>A0A133ZWW9_9FUSO</name>
<dbReference type="PATRIC" id="fig|157687.3.peg.2172"/>
<gene>
    <name evidence="1" type="ORF">HMPREF3180_02170</name>
</gene>
<evidence type="ECO:0000313" key="1">
    <source>
        <dbReference type="EMBL" id="KXB59941.1"/>
    </source>
</evidence>
<dbReference type="Proteomes" id="UP000070483">
    <property type="component" value="Unassembled WGS sequence"/>
</dbReference>
<dbReference type="Pfam" id="PF08011">
    <property type="entry name" value="PDDEXK_9"/>
    <property type="match status" value="1"/>
</dbReference>
<proteinExistence type="predicted"/>
<reference evidence="2" key="1">
    <citation type="submission" date="2016-01" db="EMBL/GenBank/DDBJ databases">
        <authorList>
            <person name="Mitreva M."/>
            <person name="Pepin K.H."/>
            <person name="Mihindukulasuriya K.A."/>
            <person name="Fulton R."/>
            <person name="Fronick C."/>
            <person name="O'Laughlin M."/>
            <person name="Miner T."/>
            <person name="Herter B."/>
            <person name="Rosa B.A."/>
            <person name="Cordes M."/>
            <person name="Tomlinson C."/>
            <person name="Wollam A."/>
            <person name="Palsikar V.B."/>
            <person name="Mardis E.R."/>
            <person name="Wilson R.K."/>
        </authorList>
    </citation>
    <scope>NUCLEOTIDE SEQUENCE [LARGE SCALE GENOMIC DNA]</scope>
    <source>
        <strain evidence="2">KA00185</strain>
    </source>
</reference>
<dbReference type="InterPro" id="IPR012547">
    <property type="entry name" value="PDDEXK_9"/>
</dbReference>
<comment type="caution">
    <text evidence="1">The sequence shown here is derived from an EMBL/GenBank/DDBJ whole genome shotgun (WGS) entry which is preliminary data.</text>
</comment>
<dbReference type="EMBL" id="LSDD01000162">
    <property type="protein sequence ID" value="KXB59941.1"/>
    <property type="molecule type" value="Genomic_DNA"/>
</dbReference>
<protein>
    <recommendedName>
        <fullName evidence="3">AAA-ATPase-like domain-containing protein</fullName>
    </recommendedName>
</protein>
<sequence>MRNCLIFSESDFCIGLIGDMINGNYEKFRLEIRELLKNAISFRNLKEENSYYLFVIGLVSIISENYFVKSNVESGDGISDLVLKPKDKNKKAFIFEFKKR</sequence>